<dbReference type="OrthoDB" id="2419021at2759"/>
<accession>A0A397GDX0</accession>
<evidence type="ECO:0008006" key="3">
    <source>
        <dbReference type="Google" id="ProtNLM"/>
    </source>
</evidence>
<dbReference type="Gene3D" id="3.40.960.10">
    <property type="entry name" value="VSR Endonuclease"/>
    <property type="match status" value="1"/>
</dbReference>
<name>A0A397GDX0_9GLOM</name>
<evidence type="ECO:0000313" key="1">
    <source>
        <dbReference type="EMBL" id="RHZ49151.1"/>
    </source>
</evidence>
<evidence type="ECO:0000313" key="2">
    <source>
        <dbReference type="Proteomes" id="UP000266861"/>
    </source>
</evidence>
<protein>
    <recommendedName>
        <fullName evidence="3">Zinc-ribbon domain-containing protein</fullName>
    </recommendedName>
</protein>
<keyword evidence="2" id="KW-1185">Reference proteome</keyword>
<dbReference type="Proteomes" id="UP000266861">
    <property type="component" value="Unassembled WGS sequence"/>
</dbReference>
<sequence length="142" mass="17427">MPILLWKCANGHLWKTSLYNIKNIGTWCPHCSKYKRENLCREILIKYLDLPSENRRPDFLKTPEHPIGLELDIPYYNHGFAIEVQGQQHEKYIEFFYRRDPNNFTRQQERDQLKKELCEENWIVLRYVWYYENPYKIISDIL</sequence>
<organism evidence="1 2">
    <name type="scientific">Diversispora epigaea</name>
    <dbReference type="NCBI Taxonomy" id="1348612"/>
    <lineage>
        <taxon>Eukaryota</taxon>
        <taxon>Fungi</taxon>
        <taxon>Fungi incertae sedis</taxon>
        <taxon>Mucoromycota</taxon>
        <taxon>Glomeromycotina</taxon>
        <taxon>Glomeromycetes</taxon>
        <taxon>Diversisporales</taxon>
        <taxon>Diversisporaceae</taxon>
        <taxon>Diversispora</taxon>
    </lineage>
</organism>
<dbReference type="EMBL" id="PQFF01000454">
    <property type="protein sequence ID" value="RHZ49151.1"/>
    <property type="molecule type" value="Genomic_DNA"/>
</dbReference>
<proteinExistence type="predicted"/>
<comment type="caution">
    <text evidence="1">The sequence shown here is derived from an EMBL/GenBank/DDBJ whole genome shotgun (WGS) entry which is preliminary data.</text>
</comment>
<dbReference type="AlphaFoldDB" id="A0A397GDX0"/>
<reference evidence="1 2" key="1">
    <citation type="submission" date="2018-08" db="EMBL/GenBank/DDBJ databases">
        <title>Genome and evolution of the arbuscular mycorrhizal fungus Diversispora epigaea (formerly Glomus versiforme) and its bacterial endosymbionts.</title>
        <authorList>
            <person name="Sun X."/>
            <person name="Fei Z."/>
            <person name="Harrison M."/>
        </authorList>
    </citation>
    <scope>NUCLEOTIDE SEQUENCE [LARGE SCALE GENOMIC DNA]</scope>
    <source>
        <strain evidence="1 2">IT104</strain>
    </source>
</reference>
<gene>
    <name evidence="1" type="ORF">Glove_529g17</name>
</gene>